<organism evidence="1 2">
    <name type="scientific">Dryococelus australis</name>
    <dbReference type="NCBI Taxonomy" id="614101"/>
    <lineage>
        <taxon>Eukaryota</taxon>
        <taxon>Metazoa</taxon>
        <taxon>Ecdysozoa</taxon>
        <taxon>Arthropoda</taxon>
        <taxon>Hexapoda</taxon>
        <taxon>Insecta</taxon>
        <taxon>Pterygota</taxon>
        <taxon>Neoptera</taxon>
        <taxon>Polyneoptera</taxon>
        <taxon>Phasmatodea</taxon>
        <taxon>Verophasmatodea</taxon>
        <taxon>Anareolatae</taxon>
        <taxon>Phasmatidae</taxon>
        <taxon>Eurycanthinae</taxon>
        <taxon>Dryococelus</taxon>
    </lineage>
</organism>
<comment type="caution">
    <text evidence="1">The sequence shown here is derived from an EMBL/GenBank/DDBJ whole genome shotgun (WGS) entry which is preliminary data.</text>
</comment>
<name>A0ABQ9HD01_9NEOP</name>
<protein>
    <submittedName>
        <fullName evidence="1">Uncharacterized protein</fullName>
    </submittedName>
</protein>
<reference evidence="1 2" key="1">
    <citation type="submission" date="2023-02" db="EMBL/GenBank/DDBJ databases">
        <title>LHISI_Scaffold_Assembly.</title>
        <authorList>
            <person name="Stuart O.P."/>
            <person name="Cleave R."/>
            <person name="Magrath M.J.L."/>
            <person name="Mikheyev A.S."/>
        </authorList>
    </citation>
    <scope>NUCLEOTIDE SEQUENCE [LARGE SCALE GENOMIC DNA]</scope>
    <source>
        <strain evidence="1">Daus_M_001</strain>
        <tissue evidence="1">Leg muscle</tissue>
    </source>
</reference>
<evidence type="ECO:0000313" key="1">
    <source>
        <dbReference type="EMBL" id="KAJ8882212.1"/>
    </source>
</evidence>
<sequence>MTKFVRLRAKLYMYQCISKDGIHKWVVKNCMTLEVYKYVLMNQQVMRTIVYNIWSHYHYVYTQCSNNLALTWMDGKHRTLDAAIIP</sequence>
<keyword evidence="2" id="KW-1185">Reference proteome</keyword>
<accession>A0ABQ9HD01</accession>
<dbReference type="EMBL" id="JARBHB010000006">
    <property type="protein sequence ID" value="KAJ8882212.1"/>
    <property type="molecule type" value="Genomic_DNA"/>
</dbReference>
<proteinExistence type="predicted"/>
<gene>
    <name evidence="1" type="ORF">PR048_018700</name>
</gene>
<dbReference type="Proteomes" id="UP001159363">
    <property type="component" value="Chromosome 5"/>
</dbReference>
<evidence type="ECO:0000313" key="2">
    <source>
        <dbReference type="Proteomes" id="UP001159363"/>
    </source>
</evidence>